<dbReference type="EMBL" id="LFMY01000019">
    <property type="protein sequence ID" value="OKL55549.1"/>
    <property type="molecule type" value="Genomic_DNA"/>
</dbReference>
<proteinExistence type="predicted"/>
<keyword evidence="2" id="KW-1185">Reference proteome</keyword>
<dbReference type="RefSeq" id="XP_020115670.1">
    <property type="nucleotide sequence ID" value="XM_020264150.1"/>
</dbReference>
<evidence type="ECO:0000313" key="2">
    <source>
        <dbReference type="Proteomes" id="UP000214365"/>
    </source>
</evidence>
<dbReference type="AlphaFoldDB" id="A0A1Q5Q6S8"/>
<protein>
    <submittedName>
        <fullName evidence="1">Uncharacterized protein</fullName>
    </submittedName>
</protein>
<accession>A0A1Q5Q6S8</accession>
<dbReference type="Proteomes" id="UP000214365">
    <property type="component" value="Unassembled WGS sequence"/>
</dbReference>
<name>A0A1Q5Q6S8_TALAT</name>
<sequence>MRRADVPGGRDYRFKYRTVGMTQSLSGYMSITVANIDLDDKTRKTSEIHFATCHVCNPGTCSECERSGTRQGGFERHQRIRWGPLSYESYDMGIASHCEQGYFSTRWSNSRLEAMDC</sequence>
<evidence type="ECO:0000313" key="1">
    <source>
        <dbReference type="EMBL" id="OKL55549.1"/>
    </source>
</evidence>
<reference evidence="1 2" key="1">
    <citation type="submission" date="2015-06" db="EMBL/GenBank/DDBJ databases">
        <title>Talaromyces atroroseus IBT 11181 draft genome.</title>
        <authorList>
            <person name="Rasmussen K.B."/>
            <person name="Rasmussen S."/>
            <person name="Petersen B."/>
            <person name="Sicheritz-Ponten T."/>
            <person name="Mortensen U.H."/>
            <person name="Thrane U."/>
        </authorList>
    </citation>
    <scope>NUCLEOTIDE SEQUENCE [LARGE SCALE GENOMIC DNA]</scope>
    <source>
        <strain evidence="1 2">IBT 11181</strain>
    </source>
</reference>
<organism evidence="1 2">
    <name type="scientific">Talaromyces atroroseus</name>
    <dbReference type="NCBI Taxonomy" id="1441469"/>
    <lineage>
        <taxon>Eukaryota</taxon>
        <taxon>Fungi</taxon>
        <taxon>Dikarya</taxon>
        <taxon>Ascomycota</taxon>
        <taxon>Pezizomycotina</taxon>
        <taxon>Eurotiomycetes</taxon>
        <taxon>Eurotiomycetidae</taxon>
        <taxon>Eurotiales</taxon>
        <taxon>Trichocomaceae</taxon>
        <taxon>Talaromyces</taxon>
        <taxon>Talaromyces sect. Trachyspermi</taxon>
    </lineage>
</organism>
<gene>
    <name evidence="1" type="ORF">UA08_09166</name>
</gene>
<comment type="caution">
    <text evidence="1">The sequence shown here is derived from an EMBL/GenBank/DDBJ whole genome shotgun (WGS) entry which is preliminary data.</text>
</comment>
<dbReference type="GeneID" id="31008922"/>